<evidence type="ECO:0000256" key="4">
    <source>
        <dbReference type="ARBA" id="ARBA00023015"/>
    </source>
</evidence>
<proteinExistence type="inferred from homology"/>
<keyword evidence="4 8" id="KW-0805">Transcription regulation</keyword>
<keyword evidence="5 8" id="KW-0804">Transcription</keyword>
<dbReference type="PANTHER" id="PTHR13114">
    <property type="entry name" value="MEDIATOR OF RNA POLYMERASE II TRANSCRIPTION SUBUNIT 17"/>
    <property type="match status" value="1"/>
</dbReference>
<comment type="subunit">
    <text evidence="8">Component of the Mediator complex.</text>
</comment>
<dbReference type="InterPro" id="IPR019313">
    <property type="entry name" value="Mediator_Med17"/>
</dbReference>
<evidence type="ECO:0000256" key="3">
    <source>
        <dbReference type="ARBA" id="ARBA00019610"/>
    </source>
</evidence>
<comment type="function">
    <text evidence="8">Component of the Mediator complex, a coactivator involved in the regulated transcription of nearly all RNA polymerase II-dependent genes. Mediator functions as a bridge to convey information from gene-specific regulatory proteins to the basal RNA polymerase II transcription machinery. Mediator is recruited to promoters by direct interactions with regulatory proteins and serves as a scaffold for the assembly of a functional preinitiation complex with RNA polymerase II and the general transcription factors.</text>
</comment>
<evidence type="ECO:0000313" key="10">
    <source>
        <dbReference type="EMBL" id="KAF8484780.1"/>
    </source>
</evidence>
<dbReference type="Pfam" id="PF10156">
    <property type="entry name" value="Med17"/>
    <property type="match status" value="1"/>
</dbReference>
<comment type="subcellular location">
    <subcellularLocation>
        <location evidence="1 8">Nucleus</location>
    </subcellularLocation>
</comment>
<evidence type="ECO:0000256" key="8">
    <source>
        <dbReference type="RuleBase" id="RU364140"/>
    </source>
</evidence>
<protein>
    <recommendedName>
        <fullName evidence="3 8">Mediator of RNA polymerase II transcription subunit 17</fullName>
    </recommendedName>
    <alternativeName>
        <fullName evidence="7 8">Mediator complex subunit 17</fullName>
    </alternativeName>
</protein>
<dbReference type="GO" id="GO:0006357">
    <property type="term" value="P:regulation of transcription by RNA polymerase II"/>
    <property type="evidence" value="ECO:0007669"/>
    <property type="project" value="InterPro"/>
</dbReference>
<comment type="similarity">
    <text evidence="2 8">Belongs to the Mediator complex subunit 17 family.</text>
</comment>
<keyword evidence="6 8" id="KW-0539">Nucleus</keyword>
<evidence type="ECO:0000256" key="5">
    <source>
        <dbReference type="ARBA" id="ARBA00023163"/>
    </source>
</evidence>
<dbReference type="AlphaFoldDB" id="A0A9P5N2M4"/>
<keyword evidence="11" id="KW-1185">Reference proteome</keyword>
<evidence type="ECO:0000256" key="6">
    <source>
        <dbReference type="ARBA" id="ARBA00023242"/>
    </source>
</evidence>
<dbReference type="OrthoDB" id="10251234at2759"/>
<dbReference type="GO" id="GO:0016592">
    <property type="term" value="C:mediator complex"/>
    <property type="evidence" value="ECO:0007669"/>
    <property type="project" value="InterPro"/>
</dbReference>
<feature type="region of interest" description="Disordered" evidence="9">
    <location>
        <begin position="69"/>
        <end position="107"/>
    </location>
</feature>
<dbReference type="PANTHER" id="PTHR13114:SF7">
    <property type="entry name" value="MEDIATOR OF RNA POLYMERASE II TRANSCRIPTION SUBUNIT 17"/>
    <property type="match status" value="1"/>
</dbReference>
<dbReference type="GO" id="GO:0070847">
    <property type="term" value="C:core mediator complex"/>
    <property type="evidence" value="ECO:0007669"/>
    <property type="project" value="TreeGrafter"/>
</dbReference>
<reference evidence="10" key="1">
    <citation type="submission" date="2019-10" db="EMBL/GenBank/DDBJ databases">
        <authorList>
            <consortium name="DOE Joint Genome Institute"/>
            <person name="Kuo A."/>
            <person name="Miyauchi S."/>
            <person name="Kiss E."/>
            <person name="Drula E."/>
            <person name="Kohler A."/>
            <person name="Sanchez-Garcia M."/>
            <person name="Andreopoulos B."/>
            <person name="Barry K.W."/>
            <person name="Bonito G."/>
            <person name="Buee M."/>
            <person name="Carver A."/>
            <person name="Chen C."/>
            <person name="Cichocki N."/>
            <person name="Clum A."/>
            <person name="Culley D."/>
            <person name="Crous P.W."/>
            <person name="Fauchery L."/>
            <person name="Girlanda M."/>
            <person name="Hayes R."/>
            <person name="Keri Z."/>
            <person name="LaButti K."/>
            <person name="Lipzen A."/>
            <person name="Lombard V."/>
            <person name="Magnuson J."/>
            <person name="Maillard F."/>
            <person name="Morin E."/>
            <person name="Murat C."/>
            <person name="Nolan M."/>
            <person name="Ohm R."/>
            <person name="Pangilinan J."/>
            <person name="Pereira M."/>
            <person name="Perotto S."/>
            <person name="Peter M."/>
            <person name="Riley R."/>
            <person name="Sitrit Y."/>
            <person name="Stielow B."/>
            <person name="Szollosi G."/>
            <person name="Zifcakova L."/>
            <person name="Stursova M."/>
            <person name="Spatafora J.W."/>
            <person name="Tedersoo L."/>
            <person name="Vaario L.-M."/>
            <person name="Yamada A."/>
            <person name="Yan M."/>
            <person name="Wang P."/>
            <person name="Xu J."/>
            <person name="Bruns T."/>
            <person name="Baldrian P."/>
            <person name="Vilgalys R."/>
            <person name="Henrissat B."/>
            <person name="Grigoriev I.V."/>
            <person name="Hibbett D."/>
            <person name="Nagy L.G."/>
            <person name="Martin F.M."/>
        </authorList>
    </citation>
    <scope>NUCLEOTIDE SEQUENCE</scope>
    <source>
        <strain evidence="10">Prilba</strain>
    </source>
</reference>
<evidence type="ECO:0000313" key="11">
    <source>
        <dbReference type="Proteomes" id="UP000759537"/>
    </source>
</evidence>
<evidence type="ECO:0000256" key="2">
    <source>
        <dbReference type="ARBA" id="ARBA00005635"/>
    </source>
</evidence>
<gene>
    <name evidence="8" type="primary">MED17</name>
    <name evidence="10" type="ORF">DFH94DRAFT_716036</name>
</gene>
<accession>A0A9P5N2M4</accession>
<evidence type="ECO:0000256" key="7">
    <source>
        <dbReference type="ARBA" id="ARBA00032014"/>
    </source>
</evidence>
<name>A0A9P5N2M4_9AGAM</name>
<dbReference type="GO" id="GO:0003712">
    <property type="term" value="F:transcription coregulator activity"/>
    <property type="evidence" value="ECO:0007669"/>
    <property type="project" value="InterPro"/>
</dbReference>
<evidence type="ECO:0000256" key="9">
    <source>
        <dbReference type="SAM" id="MobiDB-lite"/>
    </source>
</evidence>
<dbReference type="Proteomes" id="UP000759537">
    <property type="component" value="Unassembled WGS sequence"/>
</dbReference>
<evidence type="ECO:0000256" key="1">
    <source>
        <dbReference type="ARBA" id="ARBA00004123"/>
    </source>
</evidence>
<sequence length="653" mass="71971">MSESRGSGLKLSLERLYKDDLGRPIPNLYDITPDGRYVLEPDEQPGSRLGENLRRMFLERGYDFFNQDEEQRQANKPTNDEGATSQSNDTVNQLSDQTTETTSPEALSNMRLEILPQLHIALGEMTLARDVLALFAVSTAPASLPSALNVDSSSVPVPPNSLLASSSVSQPPSIPSVQSFNARLVAGGKDEALRKASELFKFAMIAVERGHDVGARYWIDALKIRRRNWGLTPAPLPLGMSTGRGADRTTKDFLISFGLSESLPVLRQRATGQLATHGSKEPIVFPRRQRTVLCVSVKTKDASGTEITACNIMANELRDDDPLQASLCEAQREVLEQEIFSLLIRDASILPTSSVRVAERLLVVEATQDTEIRFELVERDGIASQEADSDSDPISQARCDLIYNFLHLLLLREHSRRRLARIGAPEASSPRPHTDQAFPLTSGQSTVALLQPVIDLLQYELLCIRVRAEMNNIVQILRRAGVPVKFHFDAVGEDSTGVLESLIGTGTGHVSGVTTIRIDNSRTLRFTFSSPSSLVAHLSQATLPVSSIPQLARLLRDETEQCLLQRICEMGAEMSERLGGTWLVDMPMNRVVGKLEGQTLTFSVICEDNLQCSISRFVSPTAQEETDSKTYVTGSTTLFSWIREVIELSFVGH</sequence>
<dbReference type="EMBL" id="WHVB01000003">
    <property type="protein sequence ID" value="KAF8484780.1"/>
    <property type="molecule type" value="Genomic_DNA"/>
</dbReference>
<keyword evidence="8" id="KW-0010">Activator</keyword>
<reference evidence="10" key="2">
    <citation type="journal article" date="2020" name="Nat. Commun.">
        <title>Large-scale genome sequencing of mycorrhizal fungi provides insights into the early evolution of symbiotic traits.</title>
        <authorList>
            <person name="Miyauchi S."/>
            <person name="Kiss E."/>
            <person name="Kuo A."/>
            <person name="Drula E."/>
            <person name="Kohler A."/>
            <person name="Sanchez-Garcia M."/>
            <person name="Morin E."/>
            <person name="Andreopoulos B."/>
            <person name="Barry K.W."/>
            <person name="Bonito G."/>
            <person name="Buee M."/>
            <person name="Carver A."/>
            <person name="Chen C."/>
            <person name="Cichocki N."/>
            <person name="Clum A."/>
            <person name="Culley D."/>
            <person name="Crous P.W."/>
            <person name="Fauchery L."/>
            <person name="Girlanda M."/>
            <person name="Hayes R.D."/>
            <person name="Keri Z."/>
            <person name="LaButti K."/>
            <person name="Lipzen A."/>
            <person name="Lombard V."/>
            <person name="Magnuson J."/>
            <person name="Maillard F."/>
            <person name="Murat C."/>
            <person name="Nolan M."/>
            <person name="Ohm R.A."/>
            <person name="Pangilinan J."/>
            <person name="Pereira M.F."/>
            <person name="Perotto S."/>
            <person name="Peter M."/>
            <person name="Pfister S."/>
            <person name="Riley R."/>
            <person name="Sitrit Y."/>
            <person name="Stielow J.B."/>
            <person name="Szollosi G."/>
            <person name="Zifcakova L."/>
            <person name="Stursova M."/>
            <person name="Spatafora J.W."/>
            <person name="Tedersoo L."/>
            <person name="Vaario L.M."/>
            <person name="Yamada A."/>
            <person name="Yan M."/>
            <person name="Wang P."/>
            <person name="Xu J."/>
            <person name="Bruns T."/>
            <person name="Baldrian P."/>
            <person name="Vilgalys R."/>
            <person name="Dunand C."/>
            <person name="Henrissat B."/>
            <person name="Grigoriev I.V."/>
            <person name="Hibbett D."/>
            <person name="Nagy L.G."/>
            <person name="Martin F.M."/>
        </authorList>
    </citation>
    <scope>NUCLEOTIDE SEQUENCE</scope>
    <source>
        <strain evidence="10">Prilba</strain>
    </source>
</reference>
<feature type="compositionally biased region" description="Polar residues" evidence="9">
    <location>
        <begin position="74"/>
        <end position="106"/>
    </location>
</feature>
<comment type="caution">
    <text evidence="10">The sequence shown here is derived from an EMBL/GenBank/DDBJ whole genome shotgun (WGS) entry which is preliminary data.</text>
</comment>
<organism evidence="10 11">
    <name type="scientific">Russula ochroleuca</name>
    <dbReference type="NCBI Taxonomy" id="152965"/>
    <lineage>
        <taxon>Eukaryota</taxon>
        <taxon>Fungi</taxon>
        <taxon>Dikarya</taxon>
        <taxon>Basidiomycota</taxon>
        <taxon>Agaricomycotina</taxon>
        <taxon>Agaricomycetes</taxon>
        <taxon>Russulales</taxon>
        <taxon>Russulaceae</taxon>
        <taxon>Russula</taxon>
    </lineage>
</organism>